<keyword evidence="1" id="KW-0472">Membrane</keyword>
<comment type="caution">
    <text evidence="2">The sequence shown here is derived from an EMBL/GenBank/DDBJ whole genome shotgun (WGS) entry which is preliminary data.</text>
</comment>
<dbReference type="AlphaFoldDB" id="A0A8S1BRH3"/>
<evidence type="ECO:0000256" key="1">
    <source>
        <dbReference type="SAM" id="Phobius"/>
    </source>
</evidence>
<keyword evidence="3" id="KW-1185">Reference proteome</keyword>
<reference evidence="2 3" key="1">
    <citation type="submission" date="2020-04" db="EMBL/GenBank/DDBJ databases">
        <authorList>
            <person name="Wallbank WR R."/>
            <person name="Pardo Diaz C."/>
            <person name="Kozak K."/>
            <person name="Martin S."/>
            <person name="Jiggins C."/>
            <person name="Moest M."/>
            <person name="Warren A I."/>
            <person name="Byers J.R.P. K."/>
            <person name="Montejo-Kovacevich G."/>
            <person name="Yen C E."/>
        </authorList>
    </citation>
    <scope>NUCLEOTIDE SEQUENCE [LARGE SCALE GENOMIC DNA]</scope>
</reference>
<accession>A0A8S1BRH3</accession>
<protein>
    <submittedName>
        <fullName evidence="2">Uncharacterized protein</fullName>
    </submittedName>
</protein>
<evidence type="ECO:0000313" key="3">
    <source>
        <dbReference type="Proteomes" id="UP000494106"/>
    </source>
</evidence>
<keyword evidence="1" id="KW-1133">Transmembrane helix</keyword>
<evidence type="ECO:0000313" key="2">
    <source>
        <dbReference type="EMBL" id="CAB3261792.1"/>
    </source>
</evidence>
<dbReference type="EMBL" id="CADEBC010000858">
    <property type="protein sequence ID" value="CAB3261792.1"/>
    <property type="molecule type" value="Genomic_DNA"/>
</dbReference>
<dbReference type="Proteomes" id="UP000494106">
    <property type="component" value="Unassembled WGS sequence"/>
</dbReference>
<feature type="transmembrane region" description="Helical" evidence="1">
    <location>
        <begin position="20"/>
        <end position="45"/>
    </location>
</feature>
<sequence>MRVEVSLCGRALKGVIEIAIVLFSLSLQCHCLASAFCVFCVLATIDIQVQGQKDEVSVFAPKTHTKKCSIDQPTLYERCFSEQFIDEG</sequence>
<proteinExistence type="predicted"/>
<keyword evidence="1" id="KW-0812">Transmembrane</keyword>
<organism evidence="2 3">
    <name type="scientific">Arctia plantaginis</name>
    <name type="common">Wood tiger moth</name>
    <name type="synonym">Phalaena plantaginis</name>
    <dbReference type="NCBI Taxonomy" id="874455"/>
    <lineage>
        <taxon>Eukaryota</taxon>
        <taxon>Metazoa</taxon>
        <taxon>Ecdysozoa</taxon>
        <taxon>Arthropoda</taxon>
        <taxon>Hexapoda</taxon>
        <taxon>Insecta</taxon>
        <taxon>Pterygota</taxon>
        <taxon>Neoptera</taxon>
        <taxon>Endopterygota</taxon>
        <taxon>Lepidoptera</taxon>
        <taxon>Glossata</taxon>
        <taxon>Ditrysia</taxon>
        <taxon>Noctuoidea</taxon>
        <taxon>Erebidae</taxon>
        <taxon>Arctiinae</taxon>
        <taxon>Arctia</taxon>
    </lineage>
</organism>
<gene>
    <name evidence="2" type="ORF">APLA_LOCUS18170</name>
</gene>
<name>A0A8S1BRH3_ARCPL</name>